<proteinExistence type="predicted"/>
<dbReference type="Proteomes" id="UP001164539">
    <property type="component" value="Chromosome 1"/>
</dbReference>
<comment type="caution">
    <text evidence="1">The sequence shown here is derived from an EMBL/GenBank/DDBJ whole genome shotgun (WGS) entry which is preliminary data.</text>
</comment>
<sequence>MDIQILIPALQQNTDFSGRDARKFNPERFADGILRAFGLDHDWSSTVFPFVEKWKNEYGPIFVYSTGNIQMVCVTDTEMVKELSICTSLSLGKPVYHSKERGPILGNGILSSSGLIWAHQRKIIAPEFYLDKVKGMMNLMVESTTSLVGSWESRVESEGGTAEIRVDMDLRRLAADIISRACFGSSYLKGQEIFSRIRSLQKIMSKGMVGVPGMRYLPTRNNREIWKLEKEINSMILKLVKQRSEASYEKDLLQMMLESAKTSWALLLLAEHPEWQERVRAEVTETCRNGLPDVDMLPSLKILTMVIQETLRLYPPIGLLPREVFQDIKFKDIVVPKVQSRKICKWNFWSLQDSANLYAIWNGPSSLCRTTICYDRIEGDSITHSDEI</sequence>
<gene>
    <name evidence="1" type="ORF">OWV82_000423</name>
</gene>
<keyword evidence="2" id="KW-1185">Reference proteome</keyword>
<name>A0ACC1YXI9_MELAZ</name>
<evidence type="ECO:0000313" key="2">
    <source>
        <dbReference type="Proteomes" id="UP001164539"/>
    </source>
</evidence>
<protein>
    <submittedName>
        <fullName evidence="1">Cytochrome P450</fullName>
    </submittedName>
</protein>
<organism evidence="1 2">
    <name type="scientific">Melia azedarach</name>
    <name type="common">Chinaberry tree</name>
    <dbReference type="NCBI Taxonomy" id="155640"/>
    <lineage>
        <taxon>Eukaryota</taxon>
        <taxon>Viridiplantae</taxon>
        <taxon>Streptophyta</taxon>
        <taxon>Embryophyta</taxon>
        <taxon>Tracheophyta</taxon>
        <taxon>Spermatophyta</taxon>
        <taxon>Magnoliopsida</taxon>
        <taxon>eudicotyledons</taxon>
        <taxon>Gunneridae</taxon>
        <taxon>Pentapetalae</taxon>
        <taxon>rosids</taxon>
        <taxon>malvids</taxon>
        <taxon>Sapindales</taxon>
        <taxon>Meliaceae</taxon>
        <taxon>Melia</taxon>
    </lineage>
</organism>
<accession>A0ACC1YXI9</accession>
<evidence type="ECO:0000313" key="1">
    <source>
        <dbReference type="EMBL" id="KAJ4727305.1"/>
    </source>
</evidence>
<reference evidence="1 2" key="1">
    <citation type="journal article" date="2023" name="Science">
        <title>Complex scaffold remodeling in plant triterpene biosynthesis.</title>
        <authorList>
            <person name="De La Pena R."/>
            <person name="Hodgson H."/>
            <person name="Liu J.C."/>
            <person name="Stephenson M.J."/>
            <person name="Martin A.C."/>
            <person name="Owen C."/>
            <person name="Harkess A."/>
            <person name="Leebens-Mack J."/>
            <person name="Jimenez L.E."/>
            <person name="Osbourn A."/>
            <person name="Sattely E.S."/>
        </authorList>
    </citation>
    <scope>NUCLEOTIDE SEQUENCE [LARGE SCALE GENOMIC DNA]</scope>
    <source>
        <strain evidence="2">cv. JPN11</strain>
        <tissue evidence="1">Leaf</tissue>
    </source>
</reference>
<dbReference type="EMBL" id="CM051394">
    <property type="protein sequence ID" value="KAJ4727305.1"/>
    <property type="molecule type" value="Genomic_DNA"/>
</dbReference>